<reference evidence="2 3" key="1">
    <citation type="submission" date="2019-06" db="EMBL/GenBank/DDBJ databases">
        <authorList>
            <person name="Jiang L."/>
        </authorList>
    </citation>
    <scope>NUCLEOTIDE SEQUENCE [LARGE SCALE GENOMIC DNA]</scope>
    <source>
        <strain evidence="2 3">YIM 48858</strain>
    </source>
</reference>
<gene>
    <name evidence="2" type="ORF">FHG71_11280</name>
</gene>
<accession>A0A5C4NFU1</accession>
<feature type="transmembrane region" description="Helical" evidence="1">
    <location>
        <begin position="70"/>
        <end position="90"/>
    </location>
</feature>
<keyword evidence="1" id="KW-0472">Membrane</keyword>
<evidence type="ECO:0000313" key="3">
    <source>
        <dbReference type="Proteomes" id="UP000305709"/>
    </source>
</evidence>
<proteinExistence type="predicted"/>
<dbReference type="SUPFAM" id="SSF57783">
    <property type="entry name" value="Zinc beta-ribbon"/>
    <property type="match status" value="1"/>
</dbReference>
<keyword evidence="3" id="KW-1185">Reference proteome</keyword>
<dbReference type="Gene3D" id="2.20.25.10">
    <property type="match status" value="1"/>
</dbReference>
<organism evidence="2 3">
    <name type="scientific">Rubellimicrobium roseum</name>
    <dbReference type="NCBI Taxonomy" id="687525"/>
    <lineage>
        <taxon>Bacteria</taxon>
        <taxon>Pseudomonadati</taxon>
        <taxon>Pseudomonadota</taxon>
        <taxon>Alphaproteobacteria</taxon>
        <taxon>Rhodobacterales</taxon>
        <taxon>Roseobacteraceae</taxon>
        <taxon>Rubellimicrobium</taxon>
    </lineage>
</organism>
<evidence type="ECO:0000313" key="2">
    <source>
        <dbReference type="EMBL" id="TNC71517.1"/>
    </source>
</evidence>
<dbReference type="Proteomes" id="UP000305709">
    <property type="component" value="Unassembled WGS sequence"/>
</dbReference>
<keyword evidence="1" id="KW-0812">Transmembrane</keyword>
<protein>
    <submittedName>
        <fullName evidence="2">DUF983 domain-containing protein</fullName>
    </submittedName>
</protein>
<keyword evidence="1" id="KW-1133">Transmembrane helix</keyword>
<dbReference type="RefSeq" id="WP_139081781.1">
    <property type="nucleotide sequence ID" value="NZ_VDFV01000013.1"/>
</dbReference>
<sequence length="138" mass="15259">MDDHAPAALAAPAIADPDERPTWPALRRGLLRRCPNCGEGHLFDGYLKVTDSCASCGEVLKHHRADDGPAYLTILLVGHLLAFVMHFVWVTFRPEPLVFATVLTVFAVGLSLWLLPRFKGAIVGYQWAHRMHGFGGRD</sequence>
<feature type="transmembrane region" description="Helical" evidence="1">
    <location>
        <begin position="96"/>
        <end position="115"/>
    </location>
</feature>
<dbReference type="Pfam" id="PF06170">
    <property type="entry name" value="DUF983"/>
    <property type="match status" value="1"/>
</dbReference>
<dbReference type="InterPro" id="IPR009325">
    <property type="entry name" value="DUF983"/>
</dbReference>
<dbReference type="EMBL" id="VDFV01000013">
    <property type="protein sequence ID" value="TNC71517.1"/>
    <property type="molecule type" value="Genomic_DNA"/>
</dbReference>
<dbReference type="OrthoDB" id="9799456at2"/>
<dbReference type="AlphaFoldDB" id="A0A5C4NFU1"/>
<comment type="caution">
    <text evidence="2">The sequence shown here is derived from an EMBL/GenBank/DDBJ whole genome shotgun (WGS) entry which is preliminary data.</text>
</comment>
<evidence type="ECO:0000256" key="1">
    <source>
        <dbReference type="SAM" id="Phobius"/>
    </source>
</evidence>
<name>A0A5C4NFU1_9RHOB</name>